<dbReference type="STRING" id="65735.SAMN04488075_2844"/>
<organism evidence="2 3">
    <name type="scientific">Paracoccus alkenifer</name>
    <dbReference type="NCBI Taxonomy" id="65735"/>
    <lineage>
        <taxon>Bacteria</taxon>
        <taxon>Pseudomonadati</taxon>
        <taxon>Pseudomonadota</taxon>
        <taxon>Alphaproteobacteria</taxon>
        <taxon>Rhodobacterales</taxon>
        <taxon>Paracoccaceae</taxon>
        <taxon>Paracoccus</taxon>
    </lineage>
</organism>
<sequence>MQRHELNFLEFIQNFRRGELLEVGDQKLSELIEAIQQTGQGGSLTLKVSFKVNKAGQLETVPDITIKKPTRSMGTGIYFATDDGRLTRRDPHQMDIEDEIERRRSMEA</sequence>
<evidence type="ECO:0000313" key="3">
    <source>
        <dbReference type="Proteomes" id="UP000199125"/>
    </source>
</evidence>
<dbReference type="Proteomes" id="UP000199125">
    <property type="component" value="Unassembled WGS sequence"/>
</dbReference>
<feature type="region of interest" description="Disordered" evidence="1">
    <location>
        <begin position="77"/>
        <end position="108"/>
    </location>
</feature>
<proteinExistence type="predicted"/>
<accession>A0A1H6N5G9</accession>
<name>A0A1H6N5G9_9RHOB</name>
<dbReference type="OrthoDB" id="7773612at2"/>
<protein>
    <submittedName>
        <fullName evidence="2">Uncharacterized protein</fullName>
    </submittedName>
</protein>
<reference evidence="3" key="1">
    <citation type="submission" date="2016-10" db="EMBL/GenBank/DDBJ databases">
        <authorList>
            <person name="Varghese N."/>
            <person name="Submissions S."/>
        </authorList>
    </citation>
    <scope>NUCLEOTIDE SEQUENCE [LARGE SCALE GENOMIC DNA]</scope>
    <source>
        <strain evidence="3">DSM 11593</strain>
    </source>
</reference>
<gene>
    <name evidence="2" type="ORF">SAMN04488075_2844</name>
</gene>
<evidence type="ECO:0000313" key="2">
    <source>
        <dbReference type="EMBL" id="SEI09940.1"/>
    </source>
</evidence>
<dbReference type="EMBL" id="FNXG01000006">
    <property type="protein sequence ID" value="SEI09940.1"/>
    <property type="molecule type" value="Genomic_DNA"/>
</dbReference>
<dbReference type="RefSeq" id="WP_090848759.1">
    <property type="nucleotide sequence ID" value="NZ_FNXG01000006.1"/>
</dbReference>
<feature type="compositionally biased region" description="Basic and acidic residues" evidence="1">
    <location>
        <begin position="82"/>
        <end position="108"/>
    </location>
</feature>
<evidence type="ECO:0000256" key="1">
    <source>
        <dbReference type="SAM" id="MobiDB-lite"/>
    </source>
</evidence>
<keyword evidence="3" id="KW-1185">Reference proteome</keyword>
<dbReference type="AlphaFoldDB" id="A0A1H6N5G9"/>